<feature type="domain" description="LysM" evidence="2">
    <location>
        <begin position="181"/>
        <end position="228"/>
    </location>
</feature>
<feature type="compositionally biased region" description="Basic and acidic residues" evidence="1">
    <location>
        <begin position="296"/>
        <end position="312"/>
    </location>
</feature>
<dbReference type="Proteomes" id="UP000498740">
    <property type="component" value="Unassembled WGS sequence"/>
</dbReference>
<sequence length="319" mass="34476">MSPALRASRARAQLTIMEPPSTVGAKPGGKLAQLTLQFNPSKLSLSKSTEWRRTPSRMAGQSALPEFVGSGPRSLSLEVFLDATATHDNSVEKAVEQLMIACVPTPTSLARKTPASPWVRFDWGTSRTTSFDGVLSNLSVSYTLFDVDGKPLRATCSLSIEEASVDPAGQNPTSGSKEARRTHRVVAGDSLPLLAWREYGDATAWRTIADANNIDNPMQLIPAASSSCRVWKTTSRRAADDRVRPGAFLRRRSDRGDTRRAAAGLGGPAGELRGRRERRAAGRRRADVPGPGPRSAQRERDHPRNPAEDIRGHRAGPGP</sequence>
<dbReference type="Gene3D" id="3.10.350.10">
    <property type="entry name" value="LysM domain"/>
    <property type="match status" value="1"/>
</dbReference>
<dbReference type="InterPro" id="IPR018392">
    <property type="entry name" value="LysM"/>
</dbReference>
<dbReference type="AlphaFoldDB" id="A0A7J0CYE3"/>
<evidence type="ECO:0000259" key="2">
    <source>
        <dbReference type="PROSITE" id="PS51782"/>
    </source>
</evidence>
<dbReference type="PROSITE" id="PS51782">
    <property type="entry name" value="LYSM"/>
    <property type="match status" value="1"/>
</dbReference>
<evidence type="ECO:0000313" key="4">
    <source>
        <dbReference type="Proteomes" id="UP000498740"/>
    </source>
</evidence>
<reference evidence="3 4" key="1">
    <citation type="submission" date="2020-05" db="EMBL/GenBank/DDBJ databases">
        <title>Whole genome shotgun sequence of Streptomyces microflavus NBRC 13062.</title>
        <authorList>
            <person name="Komaki H."/>
            <person name="Tamura T."/>
        </authorList>
    </citation>
    <scope>NUCLEOTIDE SEQUENCE [LARGE SCALE GENOMIC DNA]</scope>
    <source>
        <strain evidence="3 4">NBRC 13062</strain>
    </source>
</reference>
<protein>
    <recommendedName>
        <fullName evidence="2">LysM domain-containing protein</fullName>
    </recommendedName>
</protein>
<name>A0A7J0CYE3_STRMI</name>
<dbReference type="InterPro" id="IPR045361">
    <property type="entry name" value="CIS_tube_prot_N"/>
</dbReference>
<dbReference type="EMBL" id="BLWD01000001">
    <property type="protein sequence ID" value="GFN07299.1"/>
    <property type="molecule type" value="Genomic_DNA"/>
</dbReference>
<proteinExistence type="predicted"/>
<evidence type="ECO:0000256" key="1">
    <source>
        <dbReference type="SAM" id="MobiDB-lite"/>
    </source>
</evidence>
<gene>
    <name evidence="3" type="ORF">Smic_58550</name>
</gene>
<dbReference type="Pfam" id="PF19266">
    <property type="entry name" value="CIS_tube"/>
    <property type="match status" value="1"/>
</dbReference>
<comment type="caution">
    <text evidence="3">The sequence shown here is derived from an EMBL/GenBank/DDBJ whole genome shotgun (WGS) entry which is preliminary data.</text>
</comment>
<evidence type="ECO:0000313" key="3">
    <source>
        <dbReference type="EMBL" id="GFN07299.1"/>
    </source>
</evidence>
<organism evidence="3 4">
    <name type="scientific">Streptomyces microflavus</name>
    <name type="common">Streptomyces lipmanii</name>
    <dbReference type="NCBI Taxonomy" id="1919"/>
    <lineage>
        <taxon>Bacteria</taxon>
        <taxon>Bacillati</taxon>
        <taxon>Actinomycetota</taxon>
        <taxon>Actinomycetes</taxon>
        <taxon>Kitasatosporales</taxon>
        <taxon>Streptomycetaceae</taxon>
        <taxon>Streptomyces</taxon>
    </lineage>
</organism>
<dbReference type="InterPro" id="IPR036779">
    <property type="entry name" value="LysM_dom_sf"/>
</dbReference>
<accession>A0A7J0CYE3</accession>
<dbReference type="CDD" id="cd00118">
    <property type="entry name" value="LysM"/>
    <property type="match status" value="1"/>
</dbReference>
<feature type="region of interest" description="Disordered" evidence="1">
    <location>
        <begin position="233"/>
        <end position="319"/>
    </location>
</feature>